<evidence type="ECO:0000313" key="3">
    <source>
        <dbReference type="Proteomes" id="UP000606721"/>
    </source>
</evidence>
<dbReference type="Proteomes" id="UP000606721">
    <property type="component" value="Unassembled WGS sequence"/>
</dbReference>
<feature type="domain" description="CHAD" evidence="1">
    <location>
        <begin position="9"/>
        <end position="311"/>
    </location>
</feature>
<dbReference type="Gene3D" id="1.40.20.10">
    <property type="entry name" value="CHAD domain"/>
    <property type="match status" value="1"/>
</dbReference>
<organism evidence="2 3">
    <name type="scientific">Aphanizomenon flos-aquae FACHB-1040</name>
    <dbReference type="NCBI Taxonomy" id="2692887"/>
    <lineage>
        <taxon>Bacteria</taxon>
        <taxon>Bacillati</taxon>
        <taxon>Cyanobacteriota</taxon>
        <taxon>Cyanophyceae</taxon>
        <taxon>Nostocales</taxon>
        <taxon>Aphanizomenonaceae</taxon>
        <taxon>Aphanizomenon</taxon>
    </lineage>
</organism>
<dbReference type="PROSITE" id="PS51708">
    <property type="entry name" value="CHAD"/>
    <property type="match status" value="1"/>
</dbReference>
<evidence type="ECO:0000259" key="1">
    <source>
        <dbReference type="PROSITE" id="PS51708"/>
    </source>
</evidence>
<protein>
    <submittedName>
        <fullName evidence="2">CHAD domain-containing protein</fullName>
    </submittedName>
</protein>
<gene>
    <name evidence="2" type="ORF">H6F99_01750</name>
</gene>
<keyword evidence="3" id="KW-1185">Reference proteome</keyword>
<dbReference type="PANTHER" id="PTHR39339">
    <property type="entry name" value="SLR1444 PROTEIN"/>
    <property type="match status" value="1"/>
</dbReference>
<dbReference type="Pfam" id="PF05235">
    <property type="entry name" value="CHAD"/>
    <property type="match status" value="1"/>
</dbReference>
<accession>A0ABR8BRI7</accession>
<comment type="caution">
    <text evidence="2">The sequence shown here is derived from an EMBL/GenBank/DDBJ whole genome shotgun (WGS) entry which is preliminary data.</text>
</comment>
<proteinExistence type="predicted"/>
<dbReference type="RefSeq" id="WP_190382079.1">
    <property type="nucleotide sequence ID" value="NZ_JACJQT010000003.1"/>
</dbReference>
<dbReference type="SMART" id="SM00880">
    <property type="entry name" value="CHAD"/>
    <property type="match status" value="1"/>
</dbReference>
<dbReference type="InterPro" id="IPR007899">
    <property type="entry name" value="CHAD_dom"/>
</dbReference>
<dbReference type="InterPro" id="IPR038186">
    <property type="entry name" value="CHAD_dom_sf"/>
</dbReference>
<sequence>MKISSATSIKTLGETAHQAIENHLTKTIKWEKAVKRDEDPEPLHQMRVGMRRLRTAVSRFERYLFLPKSVSDKNIGKFARILGSLRDLDVLAEILEKNYKPHLLEKEQKSLETAFTELHKQREIAVSHVQNIFKDEVYKSFKNEAENWLKNPSYRSFSSVPISHILPDLLSPEVSEFCLHPGWLIGTKIVKSEIVVQTKWTPNQLEEHLKTEGKTLHDLRKQAKRLRYQMELFTELYGESFTAHIHDIKNIQEILGMIQDNMVLHEWLENIFKSELDTQLRGLTTLLAANRYQLWQEWQPLQQRYLQADIRYNLHLVVLQPTLVNLKQALADS</sequence>
<reference evidence="2 3" key="1">
    <citation type="journal article" date="2020" name="ISME J.">
        <title>Comparative genomics reveals insights into cyanobacterial evolution and habitat adaptation.</title>
        <authorList>
            <person name="Chen M.Y."/>
            <person name="Teng W.K."/>
            <person name="Zhao L."/>
            <person name="Hu C.X."/>
            <person name="Zhou Y.K."/>
            <person name="Han B.P."/>
            <person name="Song L.R."/>
            <person name="Shu W.S."/>
        </authorList>
    </citation>
    <scope>NUCLEOTIDE SEQUENCE [LARGE SCALE GENOMIC DNA]</scope>
    <source>
        <strain evidence="2 3">FACHB-1040</strain>
    </source>
</reference>
<name>A0ABR8BRI7_APHFL</name>
<dbReference type="EMBL" id="JACJQT010000003">
    <property type="protein sequence ID" value="MBD2277085.1"/>
    <property type="molecule type" value="Genomic_DNA"/>
</dbReference>
<evidence type="ECO:0000313" key="2">
    <source>
        <dbReference type="EMBL" id="MBD2277085.1"/>
    </source>
</evidence>
<dbReference type="PANTHER" id="PTHR39339:SF1">
    <property type="entry name" value="CHAD DOMAIN-CONTAINING PROTEIN"/>
    <property type="match status" value="1"/>
</dbReference>